<comment type="caution">
    <text evidence="11">The sequence shown here is derived from an EMBL/GenBank/DDBJ whole genome shotgun (WGS) entry which is preliminary data.</text>
</comment>
<dbReference type="InterPro" id="IPR018461">
    <property type="entry name" value="Na/H_Antiport_NhaC-like_C"/>
</dbReference>
<comment type="subcellular location">
    <subcellularLocation>
        <location evidence="1">Cell membrane</location>
        <topology evidence="1">Multi-pass membrane protein</topology>
    </subcellularLocation>
</comment>
<dbReference type="GO" id="GO:0015297">
    <property type="term" value="F:antiporter activity"/>
    <property type="evidence" value="ECO:0007669"/>
    <property type="project" value="UniProtKB-KW"/>
</dbReference>
<keyword evidence="7 9" id="KW-0472">Membrane</keyword>
<dbReference type="PANTHER" id="PTHR33451">
    <property type="entry name" value="MALATE-2H(+)/NA(+)-LACTATE ANTIPORTER"/>
    <property type="match status" value="1"/>
</dbReference>
<evidence type="ECO:0000256" key="6">
    <source>
        <dbReference type="ARBA" id="ARBA00022989"/>
    </source>
</evidence>
<evidence type="ECO:0000256" key="2">
    <source>
        <dbReference type="ARBA" id="ARBA00022448"/>
    </source>
</evidence>
<evidence type="ECO:0000256" key="7">
    <source>
        <dbReference type="ARBA" id="ARBA00023136"/>
    </source>
</evidence>
<evidence type="ECO:0000256" key="1">
    <source>
        <dbReference type="ARBA" id="ARBA00004651"/>
    </source>
</evidence>
<evidence type="ECO:0000256" key="9">
    <source>
        <dbReference type="SAM" id="Phobius"/>
    </source>
</evidence>
<feature type="transmembrane region" description="Helical" evidence="9">
    <location>
        <begin position="262"/>
        <end position="284"/>
    </location>
</feature>
<evidence type="ECO:0000313" key="12">
    <source>
        <dbReference type="Proteomes" id="UP000223913"/>
    </source>
</evidence>
<feature type="transmembrane region" description="Helical" evidence="9">
    <location>
        <begin position="45"/>
        <end position="61"/>
    </location>
</feature>
<keyword evidence="2" id="KW-0813">Transport</keyword>
<feature type="transmembrane region" description="Helical" evidence="9">
    <location>
        <begin position="12"/>
        <end position="39"/>
    </location>
</feature>
<dbReference type="OrthoDB" id="9790605at2"/>
<feature type="transmembrane region" description="Helical" evidence="9">
    <location>
        <begin position="235"/>
        <end position="256"/>
    </location>
</feature>
<feature type="transmembrane region" description="Helical" evidence="9">
    <location>
        <begin position="436"/>
        <end position="457"/>
    </location>
</feature>
<sequence>MNPVGEKNTAVLAFHGGMIGALLPFLLFVVGVIAIALSGAPDERGFWPVLLLALGIGLLLVKDKTAFSQVVVEGMSQSIVMIMILAWMLASIIGVLMASTGLVEALIWLSSQLNLSGGGFVLTGFIICSLVSLSTGSSFATILICGPILYPTGGLLGAPLEILAGAILAGATFGDFIAPISDTTIASALSQGADIGPTVKSRIKYILPAAIIALIGYGLAGYLGQGAATPDTQQLLGDPKGLPMLLIPLFIIYLFLRGKHLLHGLLLGLLLGILLGWVLGLLPLNEIFSLDLENFTAKSLVIDGINRAVGISFFTILLMGLVATLKAAGLVDQLVRLAATRSNNVRQAESWIAGTVGAAVLLTTHSIVAILMVAEFANRTGNQQGVSSKRRANILSMVVTVFPFLLPYCIPVILMANTTQSGTEFNLPSVAPLQVGLFNFISWGILLIALAAILFGYGRKGDR</sequence>
<comment type="similarity">
    <text evidence="8">Belongs to the NhaC Na(+)/H(+) (TC 2.A.35) antiporter family.</text>
</comment>
<dbReference type="EMBL" id="PDUD01000037">
    <property type="protein sequence ID" value="PHN02729.1"/>
    <property type="molecule type" value="Genomic_DNA"/>
</dbReference>
<reference evidence="11 12" key="1">
    <citation type="submission" date="2017-10" db="EMBL/GenBank/DDBJ databases">
        <title>The draft genome sequence of Lewinella nigricans NBRC 102662.</title>
        <authorList>
            <person name="Wang K."/>
        </authorList>
    </citation>
    <scope>NUCLEOTIDE SEQUENCE [LARGE SCALE GENOMIC DNA]</scope>
    <source>
        <strain evidence="11 12">NBRC 102662</strain>
    </source>
</reference>
<proteinExistence type="inferred from homology"/>
<keyword evidence="12" id="KW-1185">Reference proteome</keyword>
<dbReference type="PANTHER" id="PTHR33451:SF5">
    <property type="entry name" value="NA+_H+ ANTIPORTER"/>
    <property type="match status" value="1"/>
</dbReference>
<evidence type="ECO:0000256" key="5">
    <source>
        <dbReference type="ARBA" id="ARBA00022692"/>
    </source>
</evidence>
<feature type="transmembrane region" description="Helical" evidence="9">
    <location>
        <begin position="351"/>
        <end position="373"/>
    </location>
</feature>
<keyword evidence="3" id="KW-0050">Antiport</keyword>
<keyword evidence="6 9" id="KW-1133">Transmembrane helix</keyword>
<evidence type="ECO:0000256" key="4">
    <source>
        <dbReference type="ARBA" id="ARBA00022475"/>
    </source>
</evidence>
<feature type="transmembrane region" description="Helical" evidence="9">
    <location>
        <begin position="394"/>
        <end position="416"/>
    </location>
</feature>
<organism evidence="11 12">
    <name type="scientific">Flavilitoribacter nigricans (strain ATCC 23147 / DSM 23189 / NBRC 102662 / NCIMB 1420 / SS-2)</name>
    <name type="common">Lewinella nigricans</name>
    <dbReference type="NCBI Taxonomy" id="1122177"/>
    <lineage>
        <taxon>Bacteria</taxon>
        <taxon>Pseudomonadati</taxon>
        <taxon>Bacteroidota</taxon>
        <taxon>Saprospiria</taxon>
        <taxon>Saprospirales</taxon>
        <taxon>Lewinellaceae</taxon>
        <taxon>Flavilitoribacter</taxon>
    </lineage>
</organism>
<evidence type="ECO:0000259" key="10">
    <source>
        <dbReference type="Pfam" id="PF03553"/>
    </source>
</evidence>
<evidence type="ECO:0000256" key="3">
    <source>
        <dbReference type="ARBA" id="ARBA00022449"/>
    </source>
</evidence>
<dbReference type="GO" id="GO:0005886">
    <property type="term" value="C:plasma membrane"/>
    <property type="evidence" value="ECO:0007669"/>
    <property type="project" value="UniProtKB-SubCell"/>
</dbReference>
<dbReference type="RefSeq" id="WP_099153871.1">
    <property type="nucleotide sequence ID" value="NZ_PDUD01000037.1"/>
</dbReference>
<evidence type="ECO:0000313" key="11">
    <source>
        <dbReference type="EMBL" id="PHN02729.1"/>
    </source>
</evidence>
<feature type="transmembrane region" description="Helical" evidence="9">
    <location>
        <begin position="305"/>
        <end position="331"/>
    </location>
</feature>
<feature type="transmembrane region" description="Helical" evidence="9">
    <location>
        <begin position="120"/>
        <end position="150"/>
    </location>
</feature>
<feature type="transmembrane region" description="Helical" evidence="9">
    <location>
        <begin position="205"/>
        <end position="223"/>
    </location>
</feature>
<dbReference type="Pfam" id="PF03553">
    <property type="entry name" value="Na_H_antiporter"/>
    <property type="match status" value="1"/>
</dbReference>
<dbReference type="InterPro" id="IPR052180">
    <property type="entry name" value="NhaC_Na-H+_Antiporter"/>
</dbReference>
<protein>
    <recommendedName>
        <fullName evidence="10">Na+/H+ antiporter NhaC-like C-terminal domain-containing protein</fullName>
    </recommendedName>
</protein>
<name>A0A2D0N3K4_FLAN2</name>
<evidence type="ECO:0000256" key="8">
    <source>
        <dbReference type="ARBA" id="ARBA00038435"/>
    </source>
</evidence>
<keyword evidence="4" id="KW-1003">Cell membrane</keyword>
<accession>A0A2D0N3K4</accession>
<feature type="transmembrane region" description="Helical" evidence="9">
    <location>
        <begin position="82"/>
        <end position="108"/>
    </location>
</feature>
<dbReference type="AlphaFoldDB" id="A0A2D0N3K4"/>
<gene>
    <name evidence="11" type="ORF">CRP01_30565</name>
</gene>
<feature type="domain" description="Na+/H+ antiporter NhaC-like C-terminal" evidence="10">
    <location>
        <begin position="66"/>
        <end position="221"/>
    </location>
</feature>
<dbReference type="Proteomes" id="UP000223913">
    <property type="component" value="Unassembled WGS sequence"/>
</dbReference>
<keyword evidence="5 9" id="KW-0812">Transmembrane</keyword>